<dbReference type="Pfam" id="PF07944">
    <property type="entry name" value="Beta-AFase-like_GH127_cat"/>
    <property type="match status" value="1"/>
</dbReference>
<dbReference type="EMBL" id="DVOC01000034">
    <property type="protein sequence ID" value="HIU90746.1"/>
    <property type="molecule type" value="Genomic_DNA"/>
</dbReference>
<proteinExistence type="predicted"/>
<evidence type="ECO:0000313" key="4">
    <source>
        <dbReference type="EMBL" id="HIU90746.1"/>
    </source>
</evidence>
<dbReference type="InterPro" id="IPR049049">
    <property type="entry name" value="Beta-AFase-like_GH127_C"/>
</dbReference>
<feature type="domain" description="Non-reducing end beta-L-arabinofuranosidase-like GH127 catalytic" evidence="1">
    <location>
        <begin position="9"/>
        <end position="398"/>
    </location>
</feature>
<reference evidence="4" key="2">
    <citation type="journal article" date="2021" name="PeerJ">
        <title>Extensive microbial diversity within the chicken gut microbiome revealed by metagenomics and culture.</title>
        <authorList>
            <person name="Gilroy R."/>
            <person name="Ravi A."/>
            <person name="Getino M."/>
            <person name="Pursley I."/>
            <person name="Horton D.L."/>
            <person name="Alikhan N.F."/>
            <person name="Baker D."/>
            <person name="Gharbi K."/>
            <person name="Hall N."/>
            <person name="Watson M."/>
            <person name="Adriaenssens E.M."/>
            <person name="Foster-Nyarko E."/>
            <person name="Jarju S."/>
            <person name="Secka A."/>
            <person name="Antonio M."/>
            <person name="Oren A."/>
            <person name="Chaudhuri R.R."/>
            <person name="La Ragione R."/>
            <person name="Hildebrand F."/>
            <person name="Pallen M.J."/>
        </authorList>
    </citation>
    <scope>NUCLEOTIDE SEQUENCE</scope>
    <source>
        <strain evidence="4">ChiHjej12B11-7776</strain>
    </source>
</reference>
<dbReference type="InterPro" id="IPR049174">
    <property type="entry name" value="Beta-AFase-like"/>
</dbReference>
<dbReference type="PANTHER" id="PTHR43465">
    <property type="entry name" value="DUF1680 DOMAIN PROTEIN (AFU_ORTHOLOGUE AFUA_1G08910)"/>
    <property type="match status" value="1"/>
</dbReference>
<dbReference type="Proteomes" id="UP000886852">
    <property type="component" value="Unassembled WGS sequence"/>
</dbReference>
<dbReference type="Pfam" id="PF20737">
    <property type="entry name" value="Glyco_hydro127C"/>
    <property type="match status" value="1"/>
</dbReference>
<dbReference type="PANTHER" id="PTHR43465:SF2">
    <property type="entry name" value="DUF1680 DOMAIN PROTEIN (AFU_ORTHOLOGUE AFUA_1G08910)"/>
    <property type="match status" value="1"/>
</dbReference>
<dbReference type="InterPro" id="IPR012878">
    <property type="entry name" value="Beta-AFase-like_GH127_cat"/>
</dbReference>
<dbReference type="AlphaFoldDB" id="A0A9D1SQ70"/>
<name>A0A9D1SQ70_9BACT</name>
<dbReference type="GO" id="GO:0016787">
    <property type="term" value="F:hydrolase activity"/>
    <property type="evidence" value="ECO:0007669"/>
    <property type="project" value="UniProtKB-KW"/>
</dbReference>
<protein>
    <submittedName>
        <fullName evidence="4">Glycoside hydrolase family 127 protein</fullName>
    </submittedName>
</protein>
<dbReference type="Pfam" id="PF20736">
    <property type="entry name" value="Glyco_hydro127M"/>
    <property type="match status" value="1"/>
</dbReference>
<evidence type="ECO:0000259" key="1">
    <source>
        <dbReference type="Pfam" id="PF07944"/>
    </source>
</evidence>
<comment type="caution">
    <text evidence="4">The sequence shown here is derived from an EMBL/GenBank/DDBJ whole genome shotgun (WGS) entry which is preliminary data.</text>
</comment>
<evidence type="ECO:0000313" key="5">
    <source>
        <dbReference type="Proteomes" id="UP000886852"/>
    </source>
</evidence>
<reference evidence="4" key="1">
    <citation type="submission" date="2020-10" db="EMBL/GenBank/DDBJ databases">
        <authorList>
            <person name="Gilroy R."/>
        </authorList>
    </citation>
    <scope>NUCLEOTIDE SEQUENCE</scope>
    <source>
        <strain evidence="4">ChiHjej12B11-7776</strain>
    </source>
</reference>
<evidence type="ECO:0000259" key="3">
    <source>
        <dbReference type="Pfam" id="PF20737"/>
    </source>
</evidence>
<feature type="domain" description="Non-reducing end beta-L-arabinofuranosidase-like GH127 C-terminal" evidence="3">
    <location>
        <begin position="495"/>
        <end position="598"/>
    </location>
</feature>
<dbReference type="InterPro" id="IPR008928">
    <property type="entry name" value="6-hairpin_glycosidase_sf"/>
</dbReference>
<dbReference type="InterPro" id="IPR049046">
    <property type="entry name" value="Beta-AFase-like_GH127_middle"/>
</dbReference>
<accession>A0A9D1SQ70</accession>
<dbReference type="GO" id="GO:0005975">
    <property type="term" value="P:carbohydrate metabolic process"/>
    <property type="evidence" value="ECO:0007669"/>
    <property type="project" value="InterPro"/>
</dbReference>
<keyword evidence="4" id="KW-0378">Hydrolase</keyword>
<feature type="domain" description="Non-reducing end beta-L-arabinofuranosidase-like GH127 middle" evidence="2">
    <location>
        <begin position="409"/>
        <end position="482"/>
    </location>
</feature>
<gene>
    <name evidence="4" type="ORF">IAC72_01845</name>
</gene>
<evidence type="ECO:0000259" key="2">
    <source>
        <dbReference type="Pfam" id="PF20736"/>
    </source>
</evidence>
<dbReference type="SUPFAM" id="SSF48208">
    <property type="entry name" value="Six-hairpin glycosidases"/>
    <property type="match status" value="1"/>
</dbReference>
<sequence length="599" mass="67944">MTPVGFDRVTFSDGFWQKIRAQNAAISIKNVYRRFEETGRFAALRCQKQKEPPHIFYDSDVAKWLEGAAYLQREFPDEEVRSIIDEAVNAIVENQLPCGYFNSYFQVYEPDKIFTRRTEHELYCAGHLIEAAVALDVCGVNGRLLAAMRKYADYIYLRFYVRRDAGFTTCGHPEIELALVRLYLHTGEKRYLTLAKFFLDERGVREEEIYPFADRAYDQSHMPVRMQREAAGHAVRALYLYSAMADVGRIAGDEQLIDTCRALYRDVADKKLYVTGGVGSGWFGERFTIPYDLPNADAYAETCAAIALALFCHRLAQTDNRAEYHATLERALYNSILAAESANGKGFFYENPLEADARYAKYANTIPGFPHKPLLQRAEVFGCSCCPPNLVRFFAQLGGFVYGEEGEVLTVNQYVSSQVSACGIRLSVQTDIPFSGNVDIRADGRGTLSLRLPAWRTFTHCEVDGKHVVLQEIDDYAYFEVEGSTHVKLVFGMQPRFVYANERVRADSGRKAVEYGPLVMCAEQADNGDELFSVEIPSLENAVVSCGKDFKILVPALRLRTESSLYGYSAPQKQPFTLTLIPYYRWANRGENDMQIWFL</sequence>
<organism evidence="4 5">
    <name type="scientific">Candidatus Fimimonas merdipullorum</name>
    <dbReference type="NCBI Taxonomy" id="2840822"/>
    <lineage>
        <taxon>Bacteria</taxon>
        <taxon>Pseudomonadati</taxon>
        <taxon>Myxococcota</taxon>
        <taxon>Myxococcia</taxon>
        <taxon>Myxococcales</taxon>
        <taxon>Cystobacterineae</taxon>
        <taxon>Myxococcaceae</taxon>
        <taxon>Myxococcaceae incertae sedis</taxon>
        <taxon>Candidatus Fimimonas</taxon>
    </lineage>
</organism>